<gene>
    <name evidence="1" type="ORF">KDI_38950</name>
</gene>
<name>A0A5A5TFI3_9CHLR</name>
<reference evidence="1 2" key="1">
    <citation type="submission" date="2019-01" db="EMBL/GenBank/DDBJ databases">
        <title>Draft genome sequence of Dictyobacter sp. Uno17.</title>
        <authorList>
            <person name="Wang C.M."/>
            <person name="Zheng Y."/>
            <person name="Sakai Y."/>
            <person name="Abe K."/>
            <person name="Yokota A."/>
            <person name="Yabe S."/>
        </authorList>
    </citation>
    <scope>NUCLEOTIDE SEQUENCE [LARGE SCALE GENOMIC DNA]</scope>
    <source>
        <strain evidence="1 2">Uno17</strain>
    </source>
</reference>
<dbReference type="Proteomes" id="UP000322530">
    <property type="component" value="Unassembled WGS sequence"/>
</dbReference>
<accession>A0A5A5TFI3</accession>
<organism evidence="1 2">
    <name type="scientific">Dictyobacter arantiisoli</name>
    <dbReference type="NCBI Taxonomy" id="2014874"/>
    <lineage>
        <taxon>Bacteria</taxon>
        <taxon>Bacillati</taxon>
        <taxon>Chloroflexota</taxon>
        <taxon>Ktedonobacteria</taxon>
        <taxon>Ktedonobacterales</taxon>
        <taxon>Dictyobacteraceae</taxon>
        <taxon>Dictyobacter</taxon>
    </lineage>
</organism>
<evidence type="ECO:0000313" key="1">
    <source>
        <dbReference type="EMBL" id="GCF10331.1"/>
    </source>
</evidence>
<keyword evidence="2" id="KW-1185">Reference proteome</keyword>
<dbReference type="EMBL" id="BIXY01000067">
    <property type="protein sequence ID" value="GCF10331.1"/>
    <property type="molecule type" value="Genomic_DNA"/>
</dbReference>
<comment type="caution">
    <text evidence="1">The sequence shown here is derived from an EMBL/GenBank/DDBJ whole genome shotgun (WGS) entry which is preliminary data.</text>
</comment>
<protein>
    <submittedName>
        <fullName evidence="1">Uncharacterized protein</fullName>
    </submittedName>
</protein>
<dbReference type="AlphaFoldDB" id="A0A5A5TFI3"/>
<proteinExistence type="predicted"/>
<sequence>MKIAVTNPMQTLDLHISDVLWYSATGKFVCALELLINAVLTKNEAGLIGVIDDI</sequence>
<evidence type="ECO:0000313" key="2">
    <source>
        <dbReference type="Proteomes" id="UP000322530"/>
    </source>
</evidence>